<dbReference type="GO" id="GO:0005829">
    <property type="term" value="C:cytosol"/>
    <property type="evidence" value="ECO:0007669"/>
    <property type="project" value="TreeGrafter"/>
</dbReference>
<keyword evidence="4 6" id="KW-0418">Kinase</keyword>
<keyword evidence="6" id="KW-0324">Glycolysis</keyword>
<dbReference type="GO" id="GO:0019158">
    <property type="term" value="F:mannokinase activity"/>
    <property type="evidence" value="ECO:0007669"/>
    <property type="project" value="TreeGrafter"/>
</dbReference>
<evidence type="ECO:0000259" key="8">
    <source>
        <dbReference type="Pfam" id="PF03727"/>
    </source>
</evidence>
<dbReference type="VEuPathDB" id="FungiDB:AAP_04464"/>
<dbReference type="PANTHER" id="PTHR19443">
    <property type="entry name" value="HEXOKINASE"/>
    <property type="match status" value="1"/>
</dbReference>
<feature type="domain" description="Hexokinase N-terminal" evidence="7">
    <location>
        <begin position="36"/>
        <end position="223"/>
    </location>
</feature>
<keyword evidence="2 6" id="KW-0808">Transferase</keyword>
<accession>A0A167WV38</accession>
<dbReference type="SUPFAM" id="SSF53067">
    <property type="entry name" value="Actin-like ATPase domain"/>
    <property type="match status" value="2"/>
</dbReference>
<dbReference type="GO" id="GO:0005536">
    <property type="term" value="F:D-glucose binding"/>
    <property type="evidence" value="ECO:0007669"/>
    <property type="project" value="InterPro"/>
</dbReference>
<evidence type="ECO:0000313" key="10">
    <source>
        <dbReference type="Proteomes" id="UP000242877"/>
    </source>
</evidence>
<dbReference type="Pfam" id="PF00349">
    <property type="entry name" value="Hexokinase_1"/>
    <property type="match status" value="1"/>
</dbReference>
<evidence type="ECO:0000256" key="6">
    <source>
        <dbReference type="RuleBase" id="RU362007"/>
    </source>
</evidence>
<evidence type="ECO:0000313" key="9">
    <source>
        <dbReference type="EMBL" id="KZZ89317.1"/>
    </source>
</evidence>
<dbReference type="InterPro" id="IPR022672">
    <property type="entry name" value="Hexokinase_N"/>
</dbReference>
<dbReference type="GO" id="GO:0006096">
    <property type="term" value="P:glycolytic process"/>
    <property type="evidence" value="ECO:0007669"/>
    <property type="project" value="UniProtKB-UniPathway"/>
</dbReference>
<dbReference type="EC" id="2.7.1.-" evidence="6"/>
<reference evidence="9 10" key="1">
    <citation type="journal article" date="2016" name="Genome Biol. Evol.">
        <title>Divergent and convergent evolution of fungal pathogenicity.</title>
        <authorList>
            <person name="Shang Y."/>
            <person name="Xiao G."/>
            <person name="Zheng P."/>
            <person name="Cen K."/>
            <person name="Zhan S."/>
            <person name="Wang C."/>
        </authorList>
    </citation>
    <scope>NUCLEOTIDE SEQUENCE [LARGE SCALE GENOMIC DNA]</scope>
    <source>
        <strain evidence="9 10">ARSEF 7405</strain>
    </source>
</reference>
<name>A0A167WV38_9EURO</name>
<dbReference type="SMR" id="A0A167WV38"/>
<dbReference type="AlphaFoldDB" id="A0A167WV38"/>
<dbReference type="InterPro" id="IPR001312">
    <property type="entry name" value="Hexokinase"/>
</dbReference>
<dbReference type="GO" id="GO:0005524">
    <property type="term" value="F:ATP binding"/>
    <property type="evidence" value="ECO:0007669"/>
    <property type="project" value="UniProtKB-UniRule"/>
</dbReference>
<dbReference type="GO" id="GO:0006013">
    <property type="term" value="P:mannose metabolic process"/>
    <property type="evidence" value="ECO:0007669"/>
    <property type="project" value="TreeGrafter"/>
</dbReference>
<dbReference type="Gene3D" id="3.30.420.40">
    <property type="match status" value="1"/>
</dbReference>
<keyword evidence="3 6" id="KW-0547">Nucleotide-binding</keyword>
<dbReference type="GO" id="GO:0005739">
    <property type="term" value="C:mitochondrion"/>
    <property type="evidence" value="ECO:0007669"/>
    <property type="project" value="TreeGrafter"/>
</dbReference>
<sequence>MLLLPTTIQAKQRRKWRRRSLNDFSREVEAIFTHHLSTEKMLAMSRDICVQLNANAKTSDISMLPSFTHTLPTGTETGTYLALDVGGSTLRISLIELSGKDGGMQSRLTKSVFISEEVKRLRGKEFFAWMAENIDDALSSDNRRYGYGEEPLLTGLSWSFPLEQTSVGGARILPMGKGFLCSEGITGHDLGELISEACSKRSLNIKMAALVNDSSATLLSKAYTVPSTRMSLIVGTGTNAAIHFPVHAIGDNKFGQRDPEWFAEAKRVIVNTELSMYGGNNILTRSRWDEMLNREHIKPDFQPLEYMTTGRYLGEIVRLIIVEAVKTAGLFNGTLPSSMEKPYSFDTAIVSCIETDNTAALTASSGYLQKLHSFAEPPTPTDMMFLKSVCMSVSRRAAAYLATAIFSLWTVCNEHERSDPDVGCSYADPPSISIACDGAVILKYPGFRERCQAYLDQLVVSASEGEAAIIGDKSTTTSVKPVTNITLDIATDDSTIYGAAVAVAVAVAGQKSDSQ</sequence>
<dbReference type="UniPathway" id="UPA00109">
    <property type="reaction ID" value="UER00180"/>
</dbReference>
<dbReference type="Gene3D" id="3.40.367.20">
    <property type="match status" value="1"/>
</dbReference>
<dbReference type="Proteomes" id="UP000242877">
    <property type="component" value="Unassembled WGS sequence"/>
</dbReference>
<dbReference type="InterPro" id="IPR022673">
    <property type="entry name" value="Hexokinase_C"/>
</dbReference>
<protein>
    <recommendedName>
        <fullName evidence="6">Phosphotransferase</fullName>
        <ecNumber evidence="6">2.7.1.-</ecNumber>
    </recommendedName>
</protein>
<dbReference type="GO" id="GO:0004340">
    <property type="term" value="F:glucokinase activity"/>
    <property type="evidence" value="ECO:0007669"/>
    <property type="project" value="TreeGrafter"/>
</dbReference>
<organism evidence="9 10">
    <name type="scientific">Ascosphaera apis ARSEF 7405</name>
    <dbReference type="NCBI Taxonomy" id="392613"/>
    <lineage>
        <taxon>Eukaryota</taxon>
        <taxon>Fungi</taxon>
        <taxon>Dikarya</taxon>
        <taxon>Ascomycota</taxon>
        <taxon>Pezizomycotina</taxon>
        <taxon>Eurotiomycetes</taxon>
        <taxon>Eurotiomycetidae</taxon>
        <taxon>Onygenales</taxon>
        <taxon>Ascosphaeraceae</taxon>
        <taxon>Ascosphaera</taxon>
    </lineage>
</organism>
<comment type="caution">
    <text evidence="9">The sequence shown here is derived from an EMBL/GenBank/DDBJ whole genome shotgun (WGS) entry which is preliminary data.</text>
</comment>
<dbReference type="PRINTS" id="PR00475">
    <property type="entry name" value="HEXOKINASE"/>
</dbReference>
<keyword evidence="5 6" id="KW-0067">ATP-binding</keyword>
<dbReference type="GO" id="GO:0001678">
    <property type="term" value="P:intracellular glucose homeostasis"/>
    <property type="evidence" value="ECO:0007669"/>
    <property type="project" value="InterPro"/>
</dbReference>
<evidence type="ECO:0000256" key="5">
    <source>
        <dbReference type="ARBA" id="ARBA00022840"/>
    </source>
</evidence>
<gene>
    <name evidence="9" type="ORF">AAP_04464</name>
</gene>
<dbReference type="PROSITE" id="PS51748">
    <property type="entry name" value="HEXOKINASE_2"/>
    <property type="match status" value="1"/>
</dbReference>
<evidence type="ECO:0000259" key="7">
    <source>
        <dbReference type="Pfam" id="PF00349"/>
    </source>
</evidence>
<dbReference type="OrthoDB" id="419537at2759"/>
<dbReference type="Pfam" id="PF03727">
    <property type="entry name" value="Hexokinase_2"/>
    <property type="match status" value="1"/>
</dbReference>
<evidence type="ECO:0000256" key="1">
    <source>
        <dbReference type="ARBA" id="ARBA00009225"/>
    </source>
</evidence>
<dbReference type="PANTHER" id="PTHR19443:SF24">
    <property type="entry name" value="PHOSPHOTRANSFERASE"/>
    <property type="match status" value="1"/>
</dbReference>
<dbReference type="FunFam" id="3.40.367.20:FF:000011">
    <property type="entry name" value="Phosphotransferase"/>
    <property type="match status" value="1"/>
</dbReference>
<evidence type="ECO:0000256" key="2">
    <source>
        <dbReference type="ARBA" id="ARBA00022679"/>
    </source>
</evidence>
<dbReference type="InterPro" id="IPR043129">
    <property type="entry name" value="ATPase_NBD"/>
</dbReference>
<dbReference type="GO" id="GO:0008865">
    <property type="term" value="F:fructokinase activity"/>
    <property type="evidence" value="ECO:0007669"/>
    <property type="project" value="TreeGrafter"/>
</dbReference>
<feature type="domain" description="Hexokinase C-terminal" evidence="8">
    <location>
        <begin position="229"/>
        <end position="505"/>
    </location>
</feature>
<proteinExistence type="inferred from homology"/>
<dbReference type="GO" id="GO:0006006">
    <property type="term" value="P:glucose metabolic process"/>
    <property type="evidence" value="ECO:0007669"/>
    <property type="project" value="TreeGrafter"/>
</dbReference>
<comment type="similarity">
    <text evidence="1 6">Belongs to the hexokinase family.</text>
</comment>
<keyword evidence="10" id="KW-1185">Reference proteome</keyword>
<dbReference type="EMBL" id="AZGZ01000021">
    <property type="protein sequence ID" value="KZZ89317.1"/>
    <property type="molecule type" value="Genomic_DNA"/>
</dbReference>
<evidence type="ECO:0000256" key="3">
    <source>
        <dbReference type="ARBA" id="ARBA00022741"/>
    </source>
</evidence>
<evidence type="ECO:0000256" key="4">
    <source>
        <dbReference type="ARBA" id="ARBA00022777"/>
    </source>
</evidence>